<feature type="signal peptide" evidence="5">
    <location>
        <begin position="1"/>
        <end position="24"/>
    </location>
</feature>
<evidence type="ECO:0000313" key="7">
    <source>
        <dbReference type="Proteomes" id="UP000355283"/>
    </source>
</evidence>
<dbReference type="PANTHER" id="PTHR43619">
    <property type="entry name" value="S-ADENOSYL-L-METHIONINE-DEPENDENT METHYLTRANSFERASE YKTD-RELATED"/>
    <property type="match status" value="1"/>
</dbReference>
<feature type="compositionally biased region" description="Polar residues" evidence="4">
    <location>
        <begin position="42"/>
        <end position="53"/>
    </location>
</feature>
<feature type="region of interest" description="Disordered" evidence="4">
    <location>
        <begin position="28"/>
        <end position="53"/>
    </location>
</feature>
<evidence type="ECO:0000256" key="2">
    <source>
        <dbReference type="ARBA" id="ARBA00022603"/>
    </source>
</evidence>
<dbReference type="NCBIfam" id="TIGR00027">
    <property type="entry name" value="mthyl_TIGR00027"/>
    <property type="match status" value="1"/>
</dbReference>
<keyword evidence="7" id="KW-1185">Reference proteome</keyword>
<comment type="similarity">
    <text evidence="1">Belongs to the UPF0677 family.</text>
</comment>
<dbReference type="GO" id="GO:0008168">
    <property type="term" value="F:methyltransferase activity"/>
    <property type="evidence" value="ECO:0007669"/>
    <property type="project" value="UniProtKB-KW"/>
</dbReference>
<dbReference type="InterPro" id="IPR029063">
    <property type="entry name" value="SAM-dependent_MTases_sf"/>
</dbReference>
<reference evidence="6 7" key="1">
    <citation type="submission" date="2019-01" db="EMBL/GenBank/DDBJ databases">
        <title>Nuclear Genome Assembly of the Microalgal Biofuel strain Nannochloropsis salina CCMP1776.</title>
        <authorList>
            <person name="Hovde B."/>
        </authorList>
    </citation>
    <scope>NUCLEOTIDE SEQUENCE [LARGE SCALE GENOMIC DNA]</scope>
    <source>
        <strain evidence="6 7">CCMP1776</strain>
    </source>
</reference>
<proteinExistence type="inferred from homology"/>
<dbReference type="EMBL" id="SDOX01000005">
    <property type="protein sequence ID" value="TFJ87529.1"/>
    <property type="molecule type" value="Genomic_DNA"/>
</dbReference>
<protein>
    <recommendedName>
        <fullName evidence="8">S-adenosyl-L-methionine-dependent methyltransferase</fullName>
    </recommendedName>
</protein>
<accession>A0A4D9DFR2</accession>
<evidence type="ECO:0000256" key="5">
    <source>
        <dbReference type="SAM" id="SignalP"/>
    </source>
</evidence>
<feature type="chain" id="PRO_5020041774" description="S-adenosyl-L-methionine-dependent methyltransferase" evidence="5">
    <location>
        <begin position="25"/>
        <end position="336"/>
    </location>
</feature>
<dbReference type="AlphaFoldDB" id="A0A4D9DFR2"/>
<dbReference type="InterPro" id="IPR007213">
    <property type="entry name" value="Ppm1/Ppm2/Tcmp"/>
</dbReference>
<dbReference type="Gene3D" id="3.40.50.150">
    <property type="entry name" value="Vaccinia Virus protein VP39"/>
    <property type="match status" value="1"/>
</dbReference>
<dbReference type="GO" id="GO:0032259">
    <property type="term" value="P:methylation"/>
    <property type="evidence" value="ECO:0007669"/>
    <property type="project" value="UniProtKB-KW"/>
</dbReference>
<dbReference type="OrthoDB" id="203237at2759"/>
<sequence length="336" mass="37351">MCRYWYSSTVVLVSSFSLLYPFTALSSPQSGRFPASSKGFKPTSSSEHSTASKTNMACPIEEDVALSSRRCAGARYLFEDVVRDPLAPILAGEEIIASERINKAKNAVYPVVAIRTRWIDDKIEEAFSLDPTLTQVVLCGAGMDARGYRLEKMKKCQIYELDVKPVLDYKTSVLAGVADRFPLLARSVHRLISDFADDVHWVRQLKEAGFDPEKKTVWILEGFLYYFPEPRVQTMLGVIRALSSPGSLLLADHVNDFTLASLRAQAGDKWLTSTFSSTMEEPETTLSTLGFDEVEVVTVGENGAHYGLWALPVIPRAEKKDVMRTYLIRATVGSKS</sequence>
<keyword evidence="3" id="KW-0808">Transferase</keyword>
<evidence type="ECO:0000256" key="4">
    <source>
        <dbReference type="SAM" id="MobiDB-lite"/>
    </source>
</evidence>
<dbReference type="Pfam" id="PF04072">
    <property type="entry name" value="LCM"/>
    <property type="match status" value="1"/>
</dbReference>
<dbReference type="SUPFAM" id="SSF53335">
    <property type="entry name" value="S-adenosyl-L-methionine-dependent methyltransferases"/>
    <property type="match status" value="1"/>
</dbReference>
<keyword evidence="5" id="KW-0732">Signal</keyword>
<gene>
    <name evidence="6" type="ORF">NSK_000880</name>
</gene>
<evidence type="ECO:0008006" key="8">
    <source>
        <dbReference type="Google" id="ProtNLM"/>
    </source>
</evidence>
<comment type="caution">
    <text evidence="6">The sequence shown here is derived from an EMBL/GenBank/DDBJ whole genome shotgun (WGS) entry which is preliminary data.</text>
</comment>
<keyword evidence="2" id="KW-0489">Methyltransferase</keyword>
<organism evidence="6 7">
    <name type="scientific">Nannochloropsis salina CCMP1776</name>
    <dbReference type="NCBI Taxonomy" id="1027361"/>
    <lineage>
        <taxon>Eukaryota</taxon>
        <taxon>Sar</taxon>
        <taxon>Stramenopiles</taxon>
        <taxon>Ochrophyta</taxon>
        <taxon>Eustigmatophyceae</taxon>
        <taxon>Eustigmatales</taxon>
        <taxon>Monodopsidaceae</taxon>
        <taxon>Microchloropsis</taxon>
        <taxon>Microchloropsis salina</taxon>
    </lineage>
</organism>
<dbReference type="PANTHER" id="PTHR43619:SF8">
    <property type="entry name" value="LEUCINE CARBOXYL METHYLTRANSFERASE"/>
    <property type="match status" value="1"/>
</dbReference>
<dbReference type="Proteomes" id="UP000355283">
    <property type="component" value="Unassembled WGS sequence"/>
</dbReference>
<evidence type="ECO:0000256" key="3">
    <source>
        <dbReference type="ARBA" id="ARBA00022679"/>
    </source>
</evidence>
<evidence type="ECO:0000256" key="1">
    <source>
        <dbReference type="ARBA" id="ARBA00008138"/>
    </source>
</evidence>
<dbReference type="InterPro" id="IPR011610">
    <property type="entry name" value="SAM_mthyl_Trfase_ML2640-like"/>
</dbReference>
<evidence type="ECO:0000313" key="6">
    <source>
        <dbReference type="EMBL" id="TFJ87529.1"/>
    </source>
</evidence>
<name>A0A4D9DFR2_9STRA</name>